<dbReference type="STRING" id="1827387.A4S15_03500"/>
<dbReference type="PANTHER" id="PTHR21600:SF87">
    <property type="entry name" value="RNA PSEUDOURIDYLATE SYNTHASE DOMAIN-CONTAINING PROTEIN 1"/>
    <property type="match status" value="1"/>
</dbReference>
<dbReference type="PROSITE" id="PS01129">
    <property type="entry name" value="PSI_RLU"/>
    <property type="match status" value="1"/>
</dbReference>
<evidence type="ECO:0000313" key="6">
    <source>
        <dbReference type="Proteomes" id="UP000192872"/>
    </source>
</evidence>
<dbReference type="InterPro" id="IPR050188">
    <property type="entry name" value="RluA_PseudoU_synthase"/>
</dbReference>
<dbReference type="Gene3D" id="3.10.290.10">
    <property type="entry name" value="RNA-binding S4 domain"/>
    <property type="match status" value="1"/>
</dbReference>
<evidence type="ECO:0000256" key="3">
    <source>
        <dbReference type="PROSITE-ProRule" id="PRU00182"/>
    </source>
</evidence>
<dbReference type="Pfam" id="PF00849">
    <property type="entry name" value="PseudoU_synth_2"/>
    <property type="match status" value="1"/>
</dbReference>
<comment type="caution">
    <text evidence="5">The sequence shown here is derived from an EMBL/GenBank/DDBJ whole genome shotgun (WGS) entry which is preliminary data.</text>
</comment>
<reference evidence="5 6" key="1">
    <citation type="journal article" date="2017" name="Water Res.">
        <title>Comammox in drinking water systems.</title>
        <authorList>
            <person name="Wang Y."/>
            <person name="Ma L."/>
            <person name="Mao Y."/>
            <person name="Jiang X."/>
            <person name="Xia Y."/>
            <person name="Yu K."/>
            <person name="Li B."/>
            <person name="Zhang T."/>
        </authorList>
    </citation>
    <scope>NUCLEOTIDE SEQUENCE [LARGE SCALE GENOMIC DNA]</scope>
    <source>
        <strain evidence="5">SG_bin8</strain>
    </source>
</reference>
<gene>
    <name evidence="5" type="ORF">A4S15_03500</name>
</gene>
<dbReference type="CDD" id="cd02869">
    <property type="entry name" value="PseudoU_synth_RluA_like"/>
    <property type="match status" value="1"/>
</dbReference>
<keyword evidence="2" id="KW-0413">Isomerase</keyword>
<feature type="domain" description="Pseudouridine synthase RsuA/RluA-like" evidence="4">
    <location>
        <begin position="98"/>
        <end position="246"/>
    </location>
</feature>
<name>A0A1W9I547_9HYPH</name>
<evidence type="ECO:0000256" key="1">
    <source>
        <dbReference type="ARBA" id="ARBA00010876"/>
    </source>
</evidence>
<protein>
    <recommendedName>
        <fullName evidence="4">Pseudouridine synthase RsuA/RluA-like domain-containing protein</fullName>
    </recommendedName>
</protein>
<dbReference type="GO" id="GO:0000455">
    <property type="term" value="P:enzyme-directed rRNA pseudouridine synthesis"/>
    <property type="evidence" value="ECO:0007669"/>
    <property type="project" value="TreeGrafter"/>
</dbReference>
<dbReference type="InterPro" id="IPR006145">
    <property type="entry name" value="PsdUridine_synth_RsuA/RluA"/>
</dbReference>
<evidence type="ECO:0000259" key="4">
    <source>
        <dbReference type="Pfam" id="PF00849"/>
    </source>
</evidence>
<dbReference type="Proteomes" id="UP000192872">
    <property type="component" value="Unassembled WGS sequence"/>
</dbReference>
<dbReference type="GO" id="GO:0009982">
    <property type="term" value="F:pseudouridine synthase activity"/>
    <property type="evidence" value="ECO:0007669"/>
    <property type="project" value="InterPro"/>
</dbReference>
<dbReference type="PROSITE" id="PS50889">
    <property type="entry name" value="S4"/>
    <property type="match status" value="1"/>
</dbReference>
<dbReference type="GO" id="GO:0003723">
    <property type="term" value="F:RNA binding"/>
    <property type="evidence" value="ECO:0007669"/>
    <property type="project" value="UniProtKB-KW"/>
</dbReference>
<dbReference type="EMBL" id="LWDL01000001">
    <property type="protein sequence ID" value="OQW54813.1"/>
    <property type="molecule type" value="Genomic_DNA"/>
</dbReference>
<dbReference type="PANTHER" id="PTHR21600">
    <property type="entry name" value="MITOCHONDRIAL RNA PSEUDOURIDINE SYNTHASE"/>
    <property type="match status" value="1"/>
</dbReference>
<keyword evidence="3" id="KW-0694">RNA-binding</keyword>
<sequence>MAVQQVTVGADEADVRLDRWFRRHYPGLSHGALEKLLRTGQVRLDGRRARAAQRLRAGEILRLPPQMAMAVKPRPMRTTPDPARAAYLRELILFEDADVVAINKPAGLAVQGGTGIRESLDDWLPFLAREGGGRPKLVHRLDRETSGVLIIARTALAATKLTEAFRLHTAKKVYWALTLGVPKPLAGEMVHRLMKEGEQMVVRDHADAQRAETAYRVLDHAGRVAALVALAPKTGRTHQLRVQLAAMNCPILGDPVYAEPKAEAAAAFHESGAQKGMHLHALRLTVPHPRKGVIAVEAPVPKAFRQSLSALSLNGDTAARVEDEA</sequence>
<dbReference type="Gene3D" id="3.30.2350.10">
    <property type="entry name" value="Pseudouridine synthase"/>
    <property type="match status" value="1"/>
</dbReference>
<organism evidence="5 6">
    <name type="scientific">Candidatus Raskinella chloraquaticus</name>
    <dbReference type="NCBI Taxonomy" id="1951219"/>
    <lineage>
        <taxon>Bacteria</taxon>
        <taxon>Pseudomonadati</taxon>
        <taxon>Pseudomonadota</taxon>
        <taxon>Alphaproteobacteria</taxon>
        <taxon>Hyphomicrobiales</taxon>
        <taxon>Phreatobacteraceae</taxon>
        <taxon>Candidatus Raskinella</taxon>
    </lineage>
</organism>
<dbReference type="InterPro" id="IPR006224">
    <property type="entry name" value="PsdUridine_synth_RluA-like_CS"/>
</dbReference>
<proteinExistence type="inferred from homology"/>
<dbReference type="AlphaFoldDB" id="A0A1W9I547"/>
<comment type="similarity">
    <text evidence="1">Belongs to the pseudouridine synthase RluA family.</text>
</comment>
<dbReference type="SUPFAM" id="SSF55174">
    <property type="entry name" value="Alpha-L RNA-binding motif"/>
    <property type="match status" value="1"/>
</dbReference>
<accession>A0A1W9I547</accession>
<dbReference type="GO" id="GO:0140098">
    <property type="term" value="F:catalytic activity, acting on RNA"/>
    <property type="evidence" value="ECO:0007669"/>
    <property type="project" value="UniProtKB-ARBA"/>
</dbReference>
<dbReference type="InterPro" id="IPR036986">
    <property type="entry name" value="S4_RNA-bd_sf"/>
</dbReference>
<dbReference type="InterPro" id="IPR020103">
    <property type="entry name" value="PsdUridine_synth_cat_dom_sf"/>
</dbReference>
<evidence type="ECO:0000313" key="5">
    <source>
        <dbReference type="EMBL" id="OQW54813.1"/>
    </source>
</evidence>
<evidence type="ECO:0000256" key="2">
    <source>
        <dbReference type="ARBA" id="ARBA00023235"/>
    </source>
</evidence>
<dbReference type="SUPFAM" id="SSF55120">
    <property type="entry name" value="Pseudouridine synthase"/>
    <property type="match status" value="1"/>
</dbReference>